<name>A0ABS5KLP6_9ACTN</name>
<dbReference type="InterPro" id="IPR002104">
    <property type="entry name" value="Integrase_catalytic"/>
</dbReference>
<dbReference type="SUPFAM" id="SSF56349">
    <property type="entry name" value="DNA breaking-rejoining enzymes"/>
    <property type="match status" value="1"/>
</dbReference>
<feature type="domain" description="Tyr recombinase" evidence="3">
    <location>
        <begin position="251"/>
        <end position="466"/>
    </location>
</feature>
<dbReference type="PANTHER" id="PTHR30349">
    <property type="entry name" value="PHAGE INTEGRASE-RELATED"/>
    <property type="match status" value="1"/>
</dbReference>
<dbReference type="InterPro" id="IPR013762">
    <property type="entry name" value="Integrase-like_cat_sf"/>
</dbReference>
<feature type="compositionally biased region" description="Basic residues" evidence="2">
    <location>
        <begin position="336"/>
        <end position="349"/>
    </location>
</feature>
<dbReference type="EMBL" id="JAAFYZ010000020">
    <property type="protein sequence ID" value="MBS2546959.1"/>
    <property type="molecule type" value="Genomic_DNA"/>
</dbReference>
<dbReference type="PANTHER" id="PTHR30349:SF64">
    <property type="entry name" value="PROPHAGE INTEGRASE INTD-RELATED"/>
    <property type="match status" value="1"/>
</dbReference>
<reference evidence="4 5" key="1">
    <citation type="submission" date="2020-02" db="EMBL/GenBank/DDBJ databases">
        <title>Acidophilic actinobacteria isolated from forest soil.</title>
        <authorList>
            <person name="Golinska P."/>
        </authorList>
    </citation>
    <scope>NUCLEOTIDE SEQUENCE [LARGE SCALE GENOMIC DNA]</scope>
    <source>
        <strain evidence="4 5">NL8</strain>
    </source>
</reference>
<accession>A0ABS5KLP6</accession>
<sequence>MNAEATFKVRIWEIREFKGARGKSTYECRWFLGDETKPRREQFKSKRAASSHQSMLIAAQRSGEAFAFITGLPVSHLTTIAALTPPAVEMRTALDLATAFVDRKWKDAAATYRVDIAKTMTAFTVAMLDDVLPARFNGQQLRSALRIWQFAVNHRAGMPDDMAEIVSWIAGHTRLVNVLDDADIFETVFSKVTSKLDGTPMAESSYKRYRTILKSFLNYCVRLQQLRKNPLDNMEITDTKANRATTAIVPIDRRRLADNALAESLLAAVVRTSRNGEAQSLAMEVMYRAGLRPEEVVALLAENFVPPKQRGGWGSLVFEESSPETDKRWTDDGTRRERRQLKHRGKKTTRTVPAHPVLAAKLVAYIEGRKLKGKARLFSGQRGGELNYRVFDKSLKRAREAVMSAEQIDSVLARTLYDWRHLCLTNWLNRGVPPANVAMWAGNSVPVLLAIYVNVVDNEELLLRRLEGMYDDTPPAAG</sequence>
<gene>
    <name evidence="4" type="ORF">KGQ19_08765</name>
</gene>
<keyword evidence="1" id="KW-0233">DNA recombination</keyword>
<comment type="caution">
    <text evidence="4">The sequence shown here is derived from an EMBL/GenBank/DDBJ whole genome shotgun (WGS) entry which is preliminary data.</text>
</comment>
<evidence type="ECO:0000313" key="4">
    <source>
        <dbReference type="EMBL" id="MBS2546959.1"/>
    </source>
</evidence>
<proteinExistence type="predicted"/>
<dbReference type="RefSeq" id="WP_212008567.1">
    <property type="nucleotide sequence ID" value="NZ_JAAFYZ010000020.1"/>
</dbReference>
<dbReference type="CDD" id="cd00397">
    <property type="entry name" value="DNA_BRE_C"/>
    <property type="match status" value="1"/>
</dbReference>
<evidence type="ECO:0000313" key="5">
    <source>
        <dbReference type="Proteomes" id="UP000730482"/>
    </source>
</evidence>
<keyword evidence="5" id="KW-1185">Reference proteome</keyword>
<dbReference type="InterPro" id="IPR011010">
    <property type="entry name" value="DNA_brk_join_enz"/>
</dbReference>
<feature type="region of interest" description="Disordered" evidence="2">
    <location>
        <begin position="324"/>
        <end position="350"/>
    </location>
</feature>
<dbReference type="PROSITE" id="PS51898">
    <property type="entry name" value="TYR_RECOMBINASE"/>
    <property type="match status" value="1"/>
</dbReference>
<dbReference type="InterPro" id="IPR050090">
    <property type="entry name" value="Tyrosine_recombinase_XerCD"/>
</dbReference>
<dbReference type="Gene3D" id="1.10.443.10">
    <property type="entry name" value="Intergrase catalytic core"/>
    <property type="match status" value="1"/>
</dbReference>
<dbReference type="Proteomes" id="UP000730482">
    <property type="component" value="Unassembled WGS sequence"/>
</dbReference>
<protein>
    <submittedName>
        <fullName evidence="4">Site-specific integrase</fullName>
    </submittedName>
</protein>
<evidence type="ECO:0000256" key="2">
    <source>
        <dbReference type="SAM" id="MobiDB-lite"/>
    </source>
</evidence>
<feature type="compositionally biased region" description="Basic and acidic residues" evidence="2">
    <location>
        <begin position="324"/>
        <end position="335"/>
    </location>
</feature>
<evidence type="ECO:0000256" key="1">
    <source>
        <dbReference type="ARBA" id="ARBA00023172"/>
    </source>
</evidence>
<organism evidence="4 5">
    <name type="scientific">Catenulispora pinistramenti</name>
    <dbReference type="NCBI Taxonomy" id="2705254"/>
    <lineage>
        <taxon>Bacteria</taxon>
        <taxon>Bacillati</taxon>
        <taxon>Actinomycetota</taxon>
        <taxon>Actinomycetes</taxon>
        <taxon>Catenulisporales</taxon>
        <taxon>Catenulisporaceae</taxon>
        <taxon>Catenulispora</taxon>
    </lineage>
</organism>
<evidence type="ECO:0000259" key="3">
    <source>
        <dbReference type="PROSITE" id="PS51898"/>
    </source>
</evidence>